<evidence type="ECO:0000256" key="10">
    <source>
        <dbReference type="ARBA" id="ARBA00042775"/>
    </source>
</evidence>
<dbReference type="InterPro" id="IPR052029">
    <property type="entry name" value="PpiD_chaperone"/>
</dbReference>
<dbReference type="PANTHER" id="PTHR47529">
    <property type="entry name" value="PEPTIDYL-PROLYL CIS-TRANS ISOMERASE D"/>
    <property type="match status" value="1"/>
</dbReference>
<dbReference type="AlphaFoldDB" id="A0A4R8IHJ1"/>
<dbReference type="EMBL" id="SOQX01000006">
    <property type="protein sequence ID" value="TDY00076.1"/>
    <property type="molecule type" value="Genomic_DNA"/>
</dbReference>
<comment type="similarity">
    <text evidence="8">Belongs to the PpiD chaperone family.</text>
</comment>
<sequence length="639" mass="72508">MLQLIRDRAQGVFVWVIVGLIIITFALFGLSSYLTGGGEASSVAEVNGTEISENQLLRAQRNYLQRLQQFQGEQFDTSLFDSPRVKREVLQGLISRELIQQHIDEMGYQPGPEQVVNAIREFEVFQEEGSFSGQRYKMLLRQQGLSTEQFERDVASDLASEQLRNGIIQSAFVTDAELERYLRLKHQQRDIGYLELALDRFLDRVELDEGQIEAFYEDNRSRFRSQEKVTLNYLELDLKEQAREYEADEEAVRDYYASHRDNYTEQAGQRRVSHILVAMNDERSQNEARDKAEQLHQQLEDGAEFAELASRHSDDSGSAEQAGDLGRIERGEFDPDFEEVAFELDEGEISAPVKTRFGYHLIKVESVQPARVKPLAEVEDEIREELRMRQAEQDFYEKVSDLERYSYEMPDSLQGVAEQLGLEVKQSAPLTREGGEGVLGNSRVVNAAFSDEVLEEGRNSEVLELSDTHFLVLRVDEHEPAQVKSLEAVKPEIIRYLRQQQAQEMALETAQNLRKELEQGASASTLASRHGAQWRTPGLISRQPGGEDRLDNTLRQTAFRMPPPEEGRPSVTTTALPNGNVAVIRLQAIQTGEVPANNTLQSERQQLSAAFGDSEYNALLESLRRQADIDVSDELSADN</sequence>
<evidence type="ECO:0000256" key="7">
    <source>
        <dbReference type="ARBA" id="ARBA00023186"/>
    </source>
</evidence>
<dbReference type="GO" id="GO:0005886">
    <property type="term" value="C:plasma membrane"/>
    <property type="evidence" value="ECO:0007669"/>
    <property type="project" value="UniProtKB-SubCell"/>
</dbReference>
<comment type="caution">
    <text evidence="15">The sequence shown here is derived from an EMBL/GenBank/DDBJ whole genome shotgun (WGS) entry which is preliminary data.</text>
</comment>
<evidence type="ECO:0000313" key="15">
    <source>
        <dbReference type="EMBL" id="TDY00076.1"/>
    </source>
</evidence>
<keyword evidence="5 13" id="KW-1133">Transmembrane helix</keyword>
<dbReference type="Gene3D" id="1.10.4030.10">
    <property type="entry name" value="Porin chaperone SurA, peptide-binding domain"/>
    <property type="match status" value="1"/>
</dbReference>
<reference evidence="15 16" key="1">
    <citation type="submission" date="2019-03" db="EMBL/GenBank/DDBJ databases">
        <title>Genomic Encyclopedia of Type Strains, Phase IV (KMG-IV): sequencing the most valuable type-strain genomes for metagenomic binning, comparative biology and taxonomic classification.</title>
        <authorList>
            <person name="Goeker M."/>
        </authorList>
    </citation>
    <scope>NUCLEOTIDE SEQUENCE [LARGE SCALE GENOMIC DNA]</scope>
    <source>
        <strain evidence="15 16">DSM 16326</strain>
    </source>
</reference>
<dbReference type="InterPro" id="IPR046357">
    <property type="entry name" value="PPIase_dom_sf"/>
</dbReference>
<dbReference type="OrthoDB" id="9812372at2"/>
<feature type="domain" description="PpiC" evidence="14">
    <location>
        <begin position="267"/>
        <end position="366"/>
    </location>
</feature>
<proteinExistence type="inferred from homology"/>
<evidence type="ECO:0000256" key="8">
    <source>
        <dbReference type="ARBA" id="ARBA00038408"/>
    </source>
</evidence>
<dbReference type="SUPFAM" id="SSF109998">
    <property type="entry name" value="Triger factor/SurA peptide-binding domain-like"/>
    <property type="match status" value="1"/>
</dbReference>
<dbReference type="Proteomes" id="UP000294914">
    <property type="component" value="Unassembled WGS sequence"/>
</dbReference>
<evidence type="ECO:0000256" key="13">
    <source>
        <dbReference type="SAM" id="Phobius"/>
    </source>
</evidence>
<organism evidence="15 16">
    <name type="scientific">Thiohalophilus thiocyanatoxydans</name>
    <dbReference type="NCBI Taxonomy" id="381308"/>
    <lineage>
        <taxon>Bacteria</taxon>
        <taxon>Pseudomonadati</taxon>
        <taxon>Pseudomonadota</taxon>
        <taxon>Gammaproteobacteria</taxon>
        <taxon>Thiohalomonadales</taxon>
        <taxon>Thiohalophilaceae</taxon>
        <taxon>Thiohalophilus</taxon>
    </lineage>
</organism>
<protein>
    <recommendedName>
        <fullName evidence="9">Periplasmic chaperone PpiD</fullName>
    </recommendedName>
    <alternativeName>
        <fullName evidence="10">Periplasmic folding chaperone</fullName>
    </alternativeName>
</protein>
<dbReference type="PROSITE" id="PS50198">
    <property type="entry name" value="PPIC_PPIASE_2"/>
    <property type="match status" value="1"/>
</dbReference>
<dbReference type="Gene3D" id="3.10.50.40">
    <property type="match status" value="1"/>
</dbReference>
<dbReference type="SUPFAM" id="SSF54534">
    <property type="entry name" value="FKBP-like"/>
    <property type="match status" value="1"/>
</dbReference>
<dbReference type="PANTHER" id="PTHR47529:SF1">
    <property type="entry name" value="PERIPLASMIC CHAPERONE PPID"/>
    <property type="match status" value="1"/>
</dbReference>
<dbReference type="InterPro" id="IPR027304">
    <property type="entry name" value="Trigger_fact/SurA_dom_sf"/>
</dbReference>
<evidence type="ECO:0000256" key="4">
    <source>
        <dbReference type="ARBA" id="ARBA00022692"/>
    </source>
</evidence>
<keyword evidence="3" id="KW-0997">Cell inner membrane</keyword>
<keyword evidence="11 15" id="KW-0413">Isomerase</keyword>
<keyword evidence="7" id="KW-0143">Chaperone</keyword>
<evidence type="ECO:0000256" key="11">
    <source>
        <dbReference type="PROSITE-ProRule" id="PRU00278"/>
    </source>
</evidence>
<accession>A0A4R8IHJ1</accession>
<comment type="subcellular location">
    <subcellularLocation>
        <location evidence="1">Cell inner membrane</location>
        <topology evidence="1">Single-pass type II membrane protein</topology>
        <orientation evidence="1">Periplasmic side</orientation>
    </subcellularLocation>
</comment>
<keyword evidence="16" id="KW-1185">Reference proteome</keyword>
<keyword evidence="4 13" id="KW-0812">Transmembrane</keyword>
<evidence type="ECO:0000256" key="2">
    <source>
        <dbReference type="ARBA" id="ARBA00022475"/>
    </source>
</evidence>
<gene>
    <name evidence="15" type="ORF">EDC23_2244</name>
</gene>
<evidence type="ECO:0000256" key="3">
    <source>
        <dbReference type="ARBA" id="ARBA00022519"/>
    </source>
</evidence>
<keyword evidence="6 13" id="KW-0472">Membrane</keyword>
<keyword evidence="11" id="KW-0697">Rotamase</keyword>
<evidence type="ECO:0000259" key="14">
    <source>
        <dbReference type="PROSITE" id="PS50198"/>
    </source>
</evidence>
<evidence type="ECO:0000256" key="6">
    <source>
        <dbReference type="ARBA" id="ARBA00023136"/>
    </source>
</evidence>
<evidence type="ECO:0000313" key="16">
    <source>
        <dbReference type="Proteomes" id="UP000294914"/>
    </source>
</evidence>
<name>A0A4R8IHJ1_9GAMM</name>
<dbReference type="RefSeq" id="WP_134084521.1">
    <property type="nucleotide sequence ID" value="NZ_SOQX01000006.1"/>
</dbReference>
<evidence type="ECO:0000256" key="12">
    <source>
        <dbReference type="SAM" id="MobiDB-lite"/>
    </source>
</evidence>
<dbReference type="Pfam" id="PF13624">
    <property type="entry name" value="SurA_N_3"/>
    <property type="match status" value="1"/>
</dbReference>
<evidence type="ECO:0000256" key="9">
    <source>
        <dbReference type="ARBA" id="ARBA00040743"/>
    </source>
</evidence>
<dbReference type="GO" id="GO:0003755">
    <property type="term" value="F:peptidyl-prolyl cis-trans isomerase activity"/>
    <property type="evidence" value="ECO:0007669"/>
    <property type="project" value="UniProtKB-KW"/>
</dbReference>
<feature type="region of interest" description="Disordered" evidence="12">
    <location>
        <begin position="521"/>
        <end position="549"/>
    </location>
</feature>
<feature type="transmembrane region" description="Helical" evidence="13">
    <location>
        <begin position="12"/>
        <end position="34"/>
    </location>
</feature>
<evidence type="ECO:0000256" key="5">
    <source>
        <dbReference type="ARBA" id="ARBA00022989"/>
    </source>
</evidence>
<keyword evidence="2" id="KW-1003">Cell membrane</keyword>
<evidence type="ECO:0000256" key="1">
    <source>
        <dbReference type="ARBA" id="ARBA00004382"/>
    </source>
</evidence>
<dbReference type="InterPro" id="IPR000297">
    <property type="entry name" value="PPIase_PpiC"/>
</dbReference>
<dbReference type="Pfam" id="PF00639">
    <property type="entry name" value="Rotamase"/>
    <property type="match status" value="1"/>
</dbReference>